<dbReference type="InterPro" id="IPR020841">
    <property type="entry name" value="PKS_Beta-ketoAc_synthase_dom"/>
</dbReference>
<name>A0ABX0ZRE6_9ACTN</name>
<keyword evidence="7 12" id="KW-0012">Acyltransferase</keyword>
<dbReference type="Gene3D" id="3.40.366.10">
    <property type="entry name" value="Malonyl-Coenzyme A Acyl Carrier Protein, domain 2"/>
    <property type="match status" value="1"/>
</dbReference>
<dbReference type="PROSITE" id="PS50075">
    <property type="entry name" value="CARRIER"/>
    <property type="match status" value="1"/>
</dbReference>
<dbReference type="PROSITE" id="PS00606">
    <property type="entry name" value="KS3_1"/>
    <property type="match status" value="1"/>
</dbReference>
<feature type="region of interest" description="Disordered" evidence="9">
    <location>
        <begin position="463"/>
        <end position="531"/>
    </location>
</feature>
<evidence type="ECO:0000259" key="10">
    <source>
        <dbReference type="PROSITE" id="PS50075"/>
    </source>
</evidence>
<dbReference type="GO" id="GO:0016746">
    <property type="term" value="F:acyltransferase activity"/>
    <property type="evidence" value="ECO:0007669"/>
    <property type="project" value="UniProtKB-KW"/>
</dbReference>
<dbReference type="SUPFAM" id="SSF101173">
    <property type="entry name" value="Docking domain B of the erythromycin polyketide synthase (DEBS)"/>
    <property type="match status" value="1"/>
</dbReference>
<keyword evidence="2" id="KW-0596">Phosphopantetheine</keyword>
<evidence type="ECO:0000256" key="1">
    <source>
        <dbReference type="ARBA" id="ARBA00001957"/>
    </source>
</evidence>
<keyword evidence="13" id="KW-1185">Reference proteome</keyword>
<evidence type="ECO:0000256" key="6">
    <source>
        <dbReference type="ARBA" id="ARBA00023268"/>
    </source>
</evidence>
<dbReference type="Pfam" id="PF00109">
    <property type="entry name" value="ketoacyl-synt"/>
    <property type="match status" value="1"/>
</dbReference>
<dbReference type="PROSITE" id="PS52004">
    <property type="entry name" value="KS3_2"/>
    <property type="match status" value="1"/>
</dbReference>
<dbReference type="SUPFAM" id="SSF47336">
    <property type="entry name" value="ACP-like"/>
    <property type="match status" value="1"/>
</dbReference>
<dbReference type="InterPro" id="IPR015083">
    <property type="entry name" value="NorB/c/GfsB-D-like_docking"/>
</dbReference>
<dbReference type="InterPro" id="IPR036299">
    <property type="entry name" value="Polyketide_synth_docking_sf"/>
</dbReference>
<evidence type="ECO:0000313" key="12">
    <source>
        <dbReference type="EMBL" id="NJP45206.1"/>
    </source>
</evidence>
<dbReference type="Pfam" id="PF08990">
    <property type="entry name" value="Docking"/>
    <property type="match status" value="1"/>
</dbReference>
<keyword evidence="8" id="KW-0175">Coiled coil</keyword>
<dbReference type="Pfam" id="PF16197">
    <property type="entry name" value="KAsynt_C_assoc"/>
    <property type="match status" value="1"/>
</dbReference>
<dbReference type="InterPro" id="IPR020806">
    <property type="entry name" value="PKS_PP-bd"/>
</dbReference>
<dbReference type="InterPro" id="IPR001227">
    <property type="entry name" value="Ac_transferase_dom_sf"/>
</dbReference>
<dbReference type="Gene3D" id="3.40.47.10">
    <property type="match status" value="1"/>
</dbReference>
<gene>
    <name evidence="12" type="ORF">HCN08_17635</name>
</gene>
<dbReference type="InterPro" id="IPR014030">
    <property type="entry name" value="Ketoacyl_synth_N"/>
</dbReference>
<dbReference type="InterPro" id="IPR050091">
    <property type="entry name" value="PKS_NRPS_Biosynth_Enz"/>
</dbReference>
<evidence type="ECO:0000256" key="7">
    <source>
        <dbReference type="ARBA" id="ARBA00023315"/>
    </source>
</evidence>
<dbReference type="InterPro" id="IPR018201">
    <property type="entry name" value="Ketoacyl_synth_AS"/>
</dbReference>
<evidence type="ECO:0000256" key="5">
    <source>
        <dbReference type="ARBA" id="ARBA00023194"/>
    </source>
</evidence>
<keyword evidence="3" id="KW-0597">Phosphoprotein</keyword>
<dbReference type="SMART" id="SM00825">
    <property type="entry name" value="PKS_KS"/>
    <property type="match status" value="1"/>
</dbReference>
<keyword evidence="5" id="KW-0045">Antibiotic biosynthesis</keyword>
<dbReference type="SUPFAM" id="SSF55048">
    <property type="entry name" value="Probable ACP-binding domain of malonyl-CoA ACP transacylase"/>
    <property type="match status" value="1"/>
</dbReference>
<dbReference type="Pfam" id="PF02801">
    <property type="entry name" value="Ketoacyl-synt_C"/>
    <property type="match status" value="1"/>
</dbReference>
<organism evidence="12 13">
    <name type="scientific">Actinacidiphila epipremni</name>
    <dbReference type="NCBI Taxonomy" id="2053013"/>
    <lineage>
        <taxon>Bacteria</taxon>
        <taxon>Bacillati</taxon>
        <taxon>Actinomycetota</taxon>
        <taxon>Actinomycetes</taxon>
        <taxon>Kitasatosporales</taxon>
        <taxon>Streptomycetaceae</taxon>
        <taxon>Actinacidiphila</taxon>
    </lineage>
</organism>
<accession>A0ABX0ZRE6</accession>
<dbReference type="Proteomes" id="UP000734511">
    <property type="component" value="Unassembled WGS sequence"/>
</dbReference>
<comment type="cofactor">
    <cofactor evidence="1">
        <name>pantetheine 4'-phosphate</name>
        <dbReference type="ChEBI" id="CHEBI:47942"/>
    </cofactor>
</comment>
<feature type="coiled-coil region" evidence="8">
    <location>
        <begin position="4"/>
        <end position="31"/>
    </location>
</feature>
<dbReference type="PANTHER" id="PTHR43775:SF51">
    <property type="entry name" value="INACTIVE PHENOLPHTHIOCEROL SYNTHESIS POLYKETIDE SYNTHASE TYPE I PKS1-RELATED"/>
    <property type="match status" value="1"/>
</dbReference>
<dbReference type="Pfam" id="PF22621">
    <property type="entry name" value="CurL-like_PKS_C"/>
    <property type="match status" value="1"/>
</dbReference>
<dbReference type="SMART" id="SM00823">
    <property type="entry name" value="PKS_PP"/>
    <property type="match status" value="1"/>
</dbReference>
<dbReference type="InterPro" id="IPR016039">
    <property type="entry name" value="Thiolase-like"/>
</dbReference>
<dbReference type="Gene3D" id="1.10.1200.10">
    <property type="entry name" value="ACP-like"/>
    <property type="match status" value="1"/>
</dbReference>
<feature type="compositionally biased region" description="Low complexity" evidence="9">
    <location>
        <begin position="467"/>
        <end position="506"/>
    </location>
</feature>
<evidence type="ECO:0000256" key="8">
    <source>
        <dbReference type="SAM" id="Coils"/>
    </source>
</evidence>
<dbReference type="InterPro" id="IPR016035">
    <property type="entry name" value="Acyl_Trfase/lysoPLipase"/>
</dbReference>
<dbReference type="SUPFAM" id="SSF52151">
    <property type="entry name" value="FabD/lysophospholipase-like"/>
    <property type="match status" value="1"/>
</dbReference>
<dbReference type="CDD" id="cd00833">
    <property type="entry name" value="PKS"/>
    <property type="match status" value="1"/>
</dbReference>
<reference evidence="12 13" key="1">
    <citation type="submission" date="2020-03" db="EMBL/GenBank/DDBJ databases">
        <title>WGS of actinomycetes isolated from Thailand.</title>
        <authorList>
            <person name="Thawai C."/>
        </authorList>
    </citation>
    <scope>NUCLEOTIDE SEQUENCE [LARGE SCALE GENOMIC DNA]</scope>
    <source>
        <strain evidence="12 13">PRB2-1</strain>
    </source>
</reference>
<evidence type="ECO:0000256" key="3">
    <source>
        <dbReference type="ARBA" id="ARBA00022553"/>
    </source>
</evidence>
<feature type="domain" description="Carrier" evidence="10">
    <location>
        <begin position="998"/>
        <end position="1073"/>
    </location>
</feature>
<dbReference type="RefSeq" id="WP_167984069.1">
    <property type="nucleotide sequence ID" value="NZ_JAATEJ010000013.1"/>
</dbReference>
<evidence type="ECO:0000256" key="9">
    <source>
        <dbReference type="SAM" id="MobiDB-lite"/>
    </source>
</evidence>
<sequence length="1076" mass="111299">MNNEDRLRDYLKRATADLRQARRRIRELEDREHEPIAIVAAGCRFPGGVDSPDALWRLVAGGVDAVGGLPDDRGWDLDALYDPDPDTPGTAYTREGGYLHDAAGFDAAFFGMGPREAVAADPQHRQLLEVAWETFERAGIAPGGLRGSRTGVFAGVVSQAYVPPPDRVPDGYEGHLMTGNATSVASGRIAYHLGLEGPAVTLDTACSSALVAMHLAAQSLRRGECDLALAGGVTVMATPVLLVEFSRQRGLSPDGRCKAFSAAADGTGFSEGVGLVLLERLSDARRAGRTVLAVLRGSAINQDGASNGLTAPNGPAQERVIRAALDDARLHPHDVDAVEAHGTGTVLGDPIEAQALLAAYGAGRPADRPLRLGSVKSNIGHTQAAAGAAGVIKMVHALRHGLLPRTLHVGEPTPHVDWERGGVELLTSDVPWPATPDRPRRAGVSSFGISGTNAHVILEEAPAEPVASGTKPGTPAAGATLAGAADAGAAPAQASAGEPDAAAADSVPGRAASASSEFTPASVEATTGAEDASAVWPLSARTESALRAQAGRLLERLAGEPELDAVGVGRTLALGRTAFAHRAVVLPGGRDARLAALGALAAGRASRHAVRGTAGGRVPVAFLFTGQGSQYPGMAADAAAAYPLFRTALDEVCDAFAPHLERPLRELLFAAPGSAEAEALDRTAYAQPALFAVEAALHRLLTHLLGAPEHVAGHSLGGVSAAYAAGVFSLEDAVRLVAARGRLMQAQPQGGAMLACEASEDEVAAVLAGIEGALAVAAVNGPRATVVSGDAAAVEAVGAVFAGRGRRTKRLRVSHAFHSPHMDGAVEPFRAVVAGLTFHPPALGLVSDVTGAPLTYEELREPGYWARQLTSPVRFADAMGTLHAAGVRAYVEVGPDAVLTSMVPGVLPDEEPVAVPALVRDRPARESLAALVARLHTVGAPVRWDAWYDTGGTGPLPPADLPTYPFEHTRHWWTGVDVPAGPAPRAEVTALTPALREASLLDLVREHAADVLGHGSADAIDAEANFLEIGFSSFTALEVRNRLCEVTGLLLPPVLLYDYPTPAAVAGFLEEQMAAA</sequence>
<dbReference type="SMART" id="SM01294">
    <property type="entry name" value="PKS_PP_betabranch"/>
    <property type="match status" value="1"/>
</dbReference>
<dbReference type="Gene3D" id="3.30.70.3290">
    <property type="match status" value="2"/>
</dbReference>
<dbReference type="Pfam" id="PF00550">
    <property type="entry name" value="PP-binding"/>
    <property type="match status" value="1"/>
</dbReference>
<dbReference type="InterPro" id="IPR036736">
    <property type="entry name" value="ACP-like_sf"/>
</dbReference>
<comment type="caution">
    <text evidence="12">The sequence shown here is derived from an EMBL/GenBank/DDBJ whole genome shotgun (WGS) entry which is preliminary data.</text>
</comment>
<dbReference type="InterPro" id="IPR009081">
    <property type="entry name" value="PP-bd_ACP"/>
</dbReference>
<evidence type="ECO:0000259" key="11">
    <source>
        <dbReference type="PROSITE" id="PS52004"/>
    </source>
</evidence>
<dbReference type="EMBL" id="JAATEJ010000013">
    <property type="protein sequence ID" value="NJP45206.1"/>
    <property type="molecule type" value="Genomic_DNA"/>
</dbReference>
<feature type="domain" description="Ketosynthase family 3 (KS3)" evidence="11">
    <location>
        <begin position="33"/>
        <end position="460"/>
    </location>
</feature>
<dbReference type="Pfam" id="PF00698">
    <property type="entry name" value="Acyl_transf_1"/>
    <property type="match status" value="1"/>
</dbReference>
<dbReference type="PANTHER" id="PTHR43775">
    <property type="entry name" value="FATTY ACID SYNTHASE"/>
    <property type="match status" value="1"/>
</dbReference>
<dbReference type="SUPFAM" id="SSF53901">
    <property type="entry name" value="Thiolase-like"/>
    <property type="match status" value="1"/>
</dbReference>
<dbReference type="InterPro" id="IPR014043">
    <property type="entry name" value="Acyl_transferase_dom"/>
</dbReference>
<dbReference type="InterPro" id="IPR032821">
    <property type="entry name" value="PKS_assoc"/>
</dbReference>
<evidence type="ECO:0000256" key="2">
    <source>
        <dbReference type="ARBA" id="ARBA00022450"/>
    </source>
</evidence>
<evidence type="ECO:0000313" key="13">
    <source>
        <dbReference type="Proteomes" id="UP000734511"/>
    </source>
</evidence>
<dbReference type="InterPro" id="IPR016036">
    <property type="entry name" value="Malonyl_transacylase_ACP-bd"/>
</dbReference>
<evidence type="ECO:0000256" key="4">
    <source>
        <dbReference type="ARBA" id="ARBA00022679"/>
    </source>
</evidence>
<protein>
    <submittedName>
        <fullName evidence="12">Acyltransferase domain-containing protein</fullName>
    </submittedName>
</protein>
<dbReference type="InterPro" id="IPR014031">
    <property type="entry name" value="Ketoacyl_synth_C"/>
</dbReference>
<keyword evidence="6" id="KW-0511">Multifunctional enzyme</keyword>
<keyword evidence="4" id="KW-0808">Transferase</keyword>
<proteinExistence type="predicted"/>
<dbReference type="SMART" id="SM00827">
    <property type="entry name" value="PKS_AT"/>
    <property type="match status" value="1"/>
</dbReference>